<keyword evidence="1" id="KW-0496">Mitochondrion</keyword>
<geneLocation type="mitochondrion" evidence="1"/>
<evidence type="ECO:0000313" key="1">
    <source>
        <dbReference type="EMBL" id="SPQ97267.1"/>
    </source>
</evidence>
<reference evidence="1 2" key="1">
    <citation type="submission" date="2018-03" db="EMBL/GenBank/DDBJ databases">
        <authorList>
            <person name="Fogelqvist J."/>
        </authorList>
    </citation>
    <scope>NUCLEOTIDE SEQUENCE [LARGE SCALE GENOMIC DNA]</scope>
</reference>
<name>A0A3P3YAS7_PLABS</name>
<protein>
    <submittedName>
        <fullName evidence="1">Uncharacterized protein</fullName>
    </submittedName>
</protein>
<proteinExistence type="predicted"/>
<accession>A0A3P3YAS7</accession>
<evidence type="ECO:0000313" key="2">
    <source>
        <dbReference type="Proteomes" id="UP000290189"/>
    </source>
</evidence>
<dbReference type="AlphaFoldDB" id="A0A3P3YAS7"/>
<dbReference type="Proteomes" id="UP000290189">
    <property type="component" value="Unassembled WGS sequence"/>
</dbReference>
<sequence>MGQTGLAEACYRRKLVDYCHSIWDEFQRIILGDLTVTDSIAGSPVDTAKFQAVRFNSNIENDHPWSPVSLIAFVWVKSLKL</sequence>
<dbReference type="EMBL" id="OVEO01000007">
    <property type="protein sequence ID" value="SPQ97267.1"/>
    <property type="molecule type" value="Genomic_DNA"/>
</dbReference>
<gene>
    <name evidence="1" type="ORF">PLBR_LOCUS4482</name>
</gene>
<organism evidence="1 2">
    <name type="scientific">Plasmodiophora brassicae</name>
    <name type="common">Clubroot disease agent</name>
    <dbReference type="NCBI Taxonomy" id="37360"/>
    <lineage>
        <taxon>Eukaryota</taxon>
        <taxon>Sar</taxon>
        <taxon>Rhizaria</taxon>
        <taxon>Endomyxa</taxon>
        <taxon>Phytomyxea</taxon>
        <taxon>Plasmodiophorida</taxon>
        <taxon>Plasmodiophoridae</taxon>
        <taxon>Plasmodiophora</taxon>
    </lineage>
</organism>